<protein>
    <recommendedName>
        <fullName evidence="1">Piezo TM1-24 domain-containing protein</fullName>
    </recommendedName>
</protein>
<keyword evidence="3" id="KW-1185">Reference proteome</keyword>
<reference evidence="2" key="1">
    <citation type="submission" date="2023-05" db="EMBL/GenBank/DDBJ databases">
        <authorList>
            <person name="Stuckert A."/>
        </authorList>
    </citation>
    <scope>NUCLEOTIDE SEQUENCE</scope>
</reference>
<evidence type="ECO:0000259" key="1">
    <source>
        <dbReference type="Pfam" id="PF24871"/>
    </source>
</evidence>
<proteinExistence type="predicted"/>
<comment type="caution">
    <text evidence="2">The sequence shown here is derived from an EMBL/GenBank/DDBJ whole genome shotgun (WGS) entry which is preliminary data.</text>
</comment>
<feature type="domain" description="Piezo TM1-24" evidence="1">
    <location>
        <begin position="1"/>
        <end position="88"/>
    </location>
</feature>
<evidence type="ECO:0000313" key="3">
    <source>
        <dbReference type="Proteomes" id="UP001162483"/>
    </source>
</evidence>
<dbReference type="InterPro" id="IPR027272">
    <property type="entry name" value="Piezo"/>
</dbReference>
<organism evidence="2 3">
    <name type="scientific">Staurois parvus</name>
    <dbReference type="NCBI Taxonomy" id="386267"/>
    <lineage>
        <taxon>Eukaryota</taxon>
        <taxon>Metazoa</taxon>
        <taxon>Chordata</taxon>
        <taxon>Craniata</taxon>
        <taxon>Vertebrata</taxon>
        <taxon>Euteleostomi</taxon>
        <taxon>Amphibia</taxon>
        <taxon>Batrachia</taxon>
        <taxon>Anura</taxon>
        <taxon>Neobatrachia</taxon>
        <taxon>Ranoidea</taxon>
        <taxon>Ranidae</taxon>
        <taxon>Staurois</taxon>
    </lineage>
</organism>
<evidence type="ECO:0000313" key="2">
    <source>
        <dbReference type="EMBL" id="CAI9536460.1"/>
    </source>
</evidence>
<accession>A0ABN9AMP4</accession>
<dbReference type="PANTHER" id="PTHR47049:SF6">
    <property type="entry name" value="PIEZO-TYPE MECHANOSENSITIVE ION CHANNEL COMPONENT"/>
    <property type="match status" value="1"/>
</dbReference>
<feature type="non-terminal residue" evidence="2">
    <location>
        <position position="98"/>
    </location>
</feature>
<name>A0ABN9AMP4_9NEOB</name>
<dbReference type="PANTHER" id="PTHR47049">
    <property type="entry name" value="PIEZO-TYPE MECHANOSENSITIVE ION CHANNEL HOMOLOG"/>
    <property type="match status" value="1"/>
</dbReference>
<dbReference type="InterPro" id="IPR056769">
    <property type="entry name" value="Piezo_TM1-24"/>
</dbReference>
<sequence>MISSPFMVVYGNILLTLQYIWSIELHPELREVSGLLERKKPEELASKILFNVTFWLLLRQHLTEQKQLQVKEATLSEIKVGSQDKEDEVQKSEEKKKK</sequence>
<gene>
    <name evidence="2" type="ORF">SPARVUS_LOCUS1028984</name>
</gene>
<dbReference type="Proteomes" id="UP001162483">
    <property type="component" value="Unassembled WGS sequence"/>
</dbReference>
<dbReference type="EMBL" id="CATNWA010000318">
    <property type="protein sequence ID" value="CAI9536460.1"/>
    <property type="molecule type" value="Genomic_DNA"/>
</dbReference>
<dbReference type="Pfam" id="PF24871">
    <property type="entry name" value="Piezo_TM1-24"/>
    <property type="match status" value="1"/>
</dbReference>